<dbReference type="GO" id="GO:0009306">
    <property type="term" value="P:protein secretion"/>
    <property type="evidence" value="ECO:0007669"/>
    <property type="project" value="UniProtKB-UniRule"/>
</dbReference>
<dbReference type="InterPro" id="IPR004692">
    <property type="entry name" value="SecG"/>
</dbReference>
<comment type="caution">
    <text evidence="9">Lacks conserved residue(s) required for the propagation of feature annotation.</text>
</comment>
<comment type="similarity">
    <text evidence="2 9">Belongs to the SecG family.</text>
</comment>
<keyword evidence="6 9" id="KW-1133">Transmembrane helix</keyword>
<dbReference type="AlphaFoldDB" id="A0A1F7UL75"/>
<evidence type="ECO:0000256" key="8">
    <source>
        <dbReference type="ARBA" id="ARBA00023136"/>
    </source>
</evidence>
<accession>A0A1F7UL75</accession>
<keyword evidence="5 9" id="KW-0653">Protein transport</keyword>
<organism evidence="10 11">
    <name type="scientific">Candidatus Uhrbacteria bacterium RIFCSPHIGHO2_12_FULL_60_25</name>
    <dbReference type="NCBI Taxonomy" id="1802399"/>
    <lineage>
        <taxon>Bacteria</taxon>
        <taxon>Candidatus Uhriibacteriota</taxon>
    </lineage>
</organism>
<evidence type="ECO:0000256" key="6">
    <source>
        <dbReference type="ARBA" id="ARBA00022989"/>
    </source>
</evidence>
<comment type="subcellular location">
    <subcellularLocation>
        <location evidence="9">Cell membrane</location>
        <topology evidence="9">Multi-pass membrane protein</topology>
    </subcellularLocation>
    <subcellularLocation>
        <location evidence="1">Membrane</location>
        <topology evidence="1">Multi-pass membrane protein</topology>
    </subcellularLocation>
</comment>
<keyword evidence="8 9" id="KW-0472">Membrane</keyword>
<gene>
    <name evidence="10" type="ORF">A3E39_03695</name>
</gene>
<reference evidence="10 11" key="1">
    <citation type="journal article" date="2016" name="Nat. Commun.">
        <title>Thousands of microbial genomes shed light on interconnected biogeochemical processes in an aquifer system.</title>
        <authorList>
            <person name="Anantharaman K."/>
            <person name="Brown C.T."/>
            <person name="Hug L.A."/>
            <person name="Sharon I."/>
            <person name="Castelle C.J."/>
            <person name="Probst A.J."/>
            <person name="Thomas B.C."/>
            <person name="Singh A."/>
            <person name="Wilkins M.J."/>
            <person name="Karaoz U."/>
            <person name="Brodie E.L."/>
            <person name="Williams K.H."/>
            <person name="Hubbard S.S."/>
            <person name="Banfield J.F."/>
        </authorList>
    </citation>
    <scope>NUCLEOTIDE SEQUENCE [LARGE SCALE GENOMIC DNA]</scope>
</reference>
<dbReference type="NCBIfam" id="TIGR00810">
    <property type="entry name" value="secG"/>
    <property type="match status" value="1"/>
</dbReference>
<evidence type="ECO:0000313" key="11">
    <source>
        <dbReference type="Proteomes" id="UP000176603"/>
    </source>
</evidence>
<protein>
    <recommendedName>
        <fullName evidence="9">Protein-export membrane protein SecG</fullName>
    </recommendedName>
</protein>
<dbReference type="GO" id="GO:0015450">
    <property type="term" value="F:protein-transporting ATPase activity"/>
    <property type="evidence" value="ECO:0007669"/>
    <property type="project" value="UniProtKB-UniRule"/>
</dbReference>
<evidence type="ECO:0000256" key="1">
    <source>
        <dbReference type="ARBA" id="ARBA00004141"/>
    </source>
</evidence>
<comment type="function">
    <text evidence="9">Involved in protein export. Participates in an early event of protein translocation.</text>
</comment>
<keyword evidence="9" id="KW-1003">Cell membrane</keyword>
<dbReference type="Proteomes" id="UP000176603">
    <property type="component" value="Unassembled WGS sequence"/>
</dbReference>
<proteinExistence type="inferred from homology"/>
<comment type="caution">
    <text evidence="10">The sequence shown here is derived from an EMBL/GenBank/DDBJ whole genome shotgun (WGS) entry which is preliminary data.</text>
</comment>
<evidence type="ECO:0000313" key="10">
    <source>
        <dbReference type="EMBL" id="OGL79021.1"/>
    </source>
</evidence>
<evidence type="ECO:0000256" key="5">
    <source>
        <dbReference type="ARBA" id="ARBA00022927"/>
    </source>
</evidence>
<dbReference type="EMBL" id="MGEH01000019">
    <property type="protein sequence ID" value="OGL79021.1"/>
    <property type="molecule type" value="Genomic_DNA"/>
</dbReference>
<evidence type="ECO:0000256" key="4">
    <source>
        <dbReference type="ARBA" id="ARBA00022692"/>
    </source>
</evidence>
<feature type="transmembrane region" description="Helical" evidence="9">
    <location>
        <begin position="51"/>
        <end position="72"/>
    </location>
</feature>
<name>A0A1F7UL75_9BACT</name>
<dbReference type="STRING" id="1802399.A3E39_03695"/>
<evidence type="ECO:0000256" key="7">
    <source>
        <dbReference type="ARBA" id="ARBA00023010"/>
    </source>
</evidence>
<evidence type="ECO:0000256" key="2">
    <source>
        <dbReference type="ARBA" id="ARBA00008445"/>
    </source>
</evidence>
<keyword evidence="7 9" id="KW-0811">Translocation</keyword>
<sequence length="73" mass="7901">MRQFLLPIIQIFLSVLLVAAILLQQRGSGLGSAFGGEGNVFRTKRGVEKILFYATIGVAVLFFANAILTVFLA</sequence>
<dbReference type="Pfam" id="PF03840">
    <property type="entry name" value="SecG"/>
    <property type="match status" value="1"/>
</dbReference>
<keyword evidence="4 9" id="KW-0812">Transmembrane</keyword>
<dbReference type="GO" id="GO:0005886">
    <property type="term" value="C:plasma membrane"/>
    <property type="evidence" value="ECO:0007669"/>
    <property type="project" value="UniProtKB-SubCell"/>
</dbReference>
<evidence type="ECO:0000256" key="9">
    <source>
        <dbReference type="RuleBase" id="RU365087"/>
    </source>
</evidence>
<evidence type="ECO:0000256" key="3">
    <source>
        <dbReference type="ARBA" id="ARBA00022448"/>
    </source>
</evidence>
<keyword evidence="3 9" id="KW-0813">Transport</keyword>